<name>A0ABW3JLM5_9FLAO</name>
<evidence type="ECO:0000313" key="2">
    <source>
        <dbReference type="Proteomes" id="UP001597061"/>
    </source>
</evidence>
<dbReference type="RefSeq" id="WP_379926667.1">
    <property type="nucleotide sequence ID" value="NZ_JBHTJI010000024.1"/>
</dbReference>
<protein>
    <recommendedName>
        <fullName evidence="3">DUF4369 domain-containing protein</fullName>
    </recommendedName>
</protein>
<organism evidence="1 2">
    <name type="scientific">Mariniflexile jejuense</name>
    <dbReference type="NCBI Taxonomy" id="1173582"/>
    <lineage>
        <taxon>Bacteria</taxon>
        <taxon>Pseudomonadati</taxon>
        <taxon>Bacteroidota</taxon>
        <taxon>Flavobacteriia</taxon>
        <taxon>Flavobacteriales</taxon>
        <taxon>Flavobacteriaceae</taxon>
        <taxon>Mariniflexile</taxon>
    </lineage>
</organism>
<reference evidence="2" key="1">
    <citation type="journal article" date="2019" name="Int. J. Syst. Evol. Microbiol.">
        <title>The Global Catalogue of Microorganisms (GCM) 10K type strain sequencing project: providing services to taxonomists for standard genome sequencing and annotation.</title>
        <authorList>
            <consortium name="The Broad Institute Genomics Platform"/>
            <consortium name="The Broad Institute Genome Sequencing Center for Infectious Disease"/>
            <person name="Wu L."/>
            <person name="Ma J."/>
        </authorList>
    </citation>
    <scope>NUCLEOTIDE SEQUENCE [LARGE SCALE GENOMIC DNA]</scope>
    <source>
        <strain evidence="2">CCUG 62414</strain>
    </source>
</reference>
<proteinExistence type="predicted"/>
<dbReference type="Proteomes" id="UP001597061">
    <property type="component" value="Unassembled WGS sequence"/>
</dbReference>
<gene>
    <name evidence="1" type="ORF">ACFQ1R_12910</name>
</gene>
<sequence length="142" mass="16473">MKQLIYIVIILFSIQTNGQNSTERKQFRVDLLTIEKNTKDTLIGSIIEVFSGEKRIETDISDFDGISIFYLNSKYIINNKVLLKIHGKKCSVFEKEYELTDDLNITIYLEYGESEYTHPKQLSEMYKKLNIKPKTSTCGTVD</sequence>
<evidence type="ECO:0000313" key="1">
    <source>
        <dbReference type="EMBL" id="MFD0991001.1"/>
    </source>
</evidence>
<comment type="caution">
    <text evidence="1">The sequence shown here is derived from an EMBL/GenBank/DDBJ whole genome shotgun (WGS) entry which is preliminary data.</text>
</comment>
<accession>A0ABW3JLM5</accession>
<keyword evidence="2" id="KW-1185">Reference proteome</keyword>
<dbReference type="EMBL" id="JBHTJI010000024">
    <property type="protein sequence ID" value="MFD0991001.1"/>
    <property type="molecule type" value="Genomic_DNA"/>
</dbReference>
<evidence type="ECO:0008006" key="3">
    <source>
        <dbReference type="Google" id="ProtNLM"/>
    </source>
</evidence>